<feature type="domain" description="PD-(D/E)XK endonuclease-like" evidence="1">
    <location>
        <begin position="649"/>
        <end position="916"/>
    </location>
</feature>
<dbReference type="Proteomes" id="UP001242368">
    <property type="component" value="Unassembled WGS sequence"/>
</dbReference>
<organism evidence="2 3">
    <name type="scientific">Paenimyroides ceti</name>
    <dbReference type="NCBI Taxonomy" id="395087"/>
    <lineage>
        <taxon>Bacteria</taxon>
        <taxon>Pseudomonadati</taxon>
        <taxon>Bacteroidota</taxon>
        <taxon>Flavobacteriia</taxon>
        <taxon>Flavobacteriales</taxon>
        <taxon>Flavobacteriaceae</taxon>
        <taxon>Paenimyroides</taxon>
    </lineage>
</organism>
<dbReference type="InterPro" id="IPR027417">
    <property type="entry name" value="P-loop_NTPase"/>
</dbReference>
<dbReference type="EMBL" id="JAUFQU010000001">
    <property type="protein sequence ID" value="MDN3708326.1"/>
    <property type="molecule type" value="Genomic_DNA"/>
</dbReference>
<name>A0ABT8CW45_9FLAO</name>
<proteinExistence type="predicted"/>
<dbReference type="RefSeq" id="WP_290364197.1">
    <property type="nucleotide sequence ID" value="NZ_JAUFQU010000001.1"/>
</dbReference>
<protein>
    <submittedName>
        <fullName evidence="2">PD-(D/E)XK nuclease family protein</fullName>
    </submittedName>
</protein>
<dbReference type="Gene3D" id="3.40.50.300">
    <property type="entry name" value="P-loop containing nucleotide triphosphate hydrolases"/>
    <property type="match status" value="1"/>
</dbReference>
<dbReference type="Pfam" id="PF12705">
    <property type="entry name" value="PDDEXK_1"/>
    <property type="match status" value="1"/>
</dbReference>
<accession>A0ABT8CW45</accession>
<sequence>MQNITFLDKLTQQLFADFDSDFSETIIVLPNKRAKVFLLERMKKYADTTFFAPQIISIDELIKEMASVNVLDPVALLFEFYEVYKSITPKENQQAFEVFSNWAKMLIQDFNEIDRYLLNPIHVFSYLKDIEDIKHWSLDLENRTSMIQNYLNFWETLPLYYNQLYAHLLSKKAGYQGLVYREAVNNLEYFSKNRSHLKYYFSGFNALNQAEEKIIQYLLKNNQARVFWDQDIQFLNDPYHDAGYFARKIKENWGYYKTHPYEWIVDEFRHQKDIHVISTPKAVGQAKIAGKIIEDLQKQNSDLTKVAVILSDEKLLMPVLYALPKSIKGFNITMGYESASNPIQIFLNKVFKMHINALKRNQKNYVYYHKEVVEVLSHPLLFHLLNGDNVVKKINRNNLTFFSNDTLRELQDKTIPFYELVIGKWDIPVKEIVERIQEIILHIKKYLQQIEDRLSLTFLFSMYKAVNQIKNYVDTYEAVATPEQLYIMYKQIADLAEVSFEGEPLQGLQIMGVLESRVLDFDTVIITSLNEGKFPSGKSNNSFIPYDVKQELGLPTYKEKDAIYSYHFYHMIKRAGNVYLIYNSETEGMNSAEKSRFITQLEIEKQPNHNLINSDYYSFIPDKAYVPVTIPKSSELLSELKKIATEKGFSPSALSNYLRNPIQFYFQRILRIRELDEVEENVALNTLGTIIHNSLEELFRPYLNQYLTLENMQQIEQKVEAEINSQFELIYSNAKDKLGKNLLAYEVAKRNIIHYLNFEKEAIINGDAIKILALEKELSYEITDERLPYPVKISGIVDRIEIRNNTLRIIDYKTGRVEKNQVRIKTFDGLTTDLKYEKVIQLLGYALMYQNEEQLYPLEVGIYSFKNRKGGFLLFNLEQDKHIQTVISPDIIDAFKNELIGLILEILDPKIAFEENMG</sequence>
<dbReference type="InterPro" id="IPR011604">
    <property type="entry name" value="PDDEXK-like_dom_sf"/>
</dbReference>
<keyword evidence="3" id="KW-1185">Reference proteome</keyword>
<evidence type="ECO:0000313" key="3">
    <source>
        <dbReference type="Proteomes" id="UP001242368"/>
    </source>
</evidence>
<dbReference type="InterPro" id="IPR011335">
    <property type="entry name" value="Restrct_endonuc-II-like"/>
</dbReference>
<comment type="caution">
    <text evidence="2">The sequence shown here is derived from an EMBL/GenBank/DDBJ whole genome shotgun (WGS) entry which is preliminary data.</text>
</comment>
<gene>
    <name evidence="2" type="ORF">QW060_14575</name>
</gene>
<evidence type="ECO:0000313" key="2">
    <source>
        <dbReference type="EMBL" id="MDN3708326.1"/>
    </source>
</evidence>
<dbReference type="SUPFAM" id="SSF52980">
    <property type="entry name" value="Restriction endonuclease-like"/>
    <property type="match status" value="1"/>
</dbReference>
<reference evidence="3" key="1">
    <citation type="journal article" date="2019" name="Int. J. Syst. Evol. Microbiol.">
        <title>The Global Catalogue of Microorganisms (GCM) 10K type strain sequencing project: providing services to taxonomists for standard genome sequencing and annotation.</title>
        <authorList>
            <consortium name="The Broad Institute Genomics Platform"/>
            <consortium name="The Broad Institute Genome Sequencing Center for Infectious Disease"/>
            <person name="Wu L."/>
            <person name="Ma J."/>
        </authorList>
    </citation>
    <scope>NUCLEOTIDE SEQUENCE [LARGE SCALE GENOMIC DNA]</scope>
    <source>
        <strain evidence="3">CECT 7184</strain>
    </source>
</reference>
<evidence type="ECO:0000259" key="1">
    <source>
        <dbReference type="Pfam" id="PF12705"/>
    </source>
</evidence>
<dbReference type="InterPro" id="IPR038726">
    <property type="entry name" value="PDDEXK_AddAB-type"/>
</dbReference>
<dbReference type="Gene3D" id="3.90.320.10">
    <property type="match status" value="1"/>
</dbReference>
<dbReference type="SUPFAM" id="SSF52540">
    <property type="entry name" value="P-loop containing nucleoside triphosphate hydrolases"/>
    <property type="match status" value="1"/>
</dbReference>